<dbReference type="InterPro" id="IPR039515">
    <property type="entry name" value="NOT4_mRING-HC-C4C4"/>
</dbReference>
<evidence type="ECO:0000313" key="5">
    <source>
        <dbReference type="Proteomes" id="UP000187203"/>
    </source>
</evidence>
<name>A0A1R3G3R7_9ROSI</name>
<protein>
    <submittedName>
        <fullName evidence="4">Zinc finger, RING/FYVE/PHD-type</fullName>
    </submittedName>
</protein>
<dbReference type="AlphaFoldDB" id="A0A1R3G3R7"/>
<dbReference type="FunFam" id="3.30.40.10:FF:000383">
    <property type="entry name" value="RING/U-box superfamily protein"/>
    <property type="match status" value="1"/>
</dbReference>
<gene>
    <name evidence="4" type="ORF">COLO4_37018</name>
</gene>
<feature type="region of interest" description="Disordered" evidence="2">
    <location>
        <begin position="1"/>
        <end position="100"/>
    </location>
</feature>
<evidence type="ECO:0000256" key="1">
    <source>
        <dbReference type="PROSITE-ProRule" id="PRU00175"/>
    </source>
</evidence>
<dbReference type="GO" id="GO:0008270">
    <property type="term" value="F:zinc ion binding"/>
    <property type="evidence" value="ECO:0007669"/>
    <property type="project" value="UniProtKB-KW"/>
</dbReference>
<sequence length="278" mass="30651">MESDCNAVKNKESKVDFSGGAESSPFSAKRAVERNKSLHNSETKLREEETEDISIHDNDLESLMNSPIQSDQGHNDSREAHSGSSCSGSSSRSDCFSGSASEEEEDGCLDNWEDVADALSADDSQNNLATAMPTTYETKIESTCADQQFKNQVINRSNSESRATVCGSHMNCRAWRSDDAFRPRSLPSLPKEHNSSLNSDWHNSGGAITWAERSTMSHPSSCPICCEDLDMTDSSFLPCPCGFRLCLFCHKRILEADARCPGCRKQYDSINGKICFSR</sequence>
<accession>A0A1R3G3R7</accession>
<evidence type="ECO:0000259" key="3">
    <source>
        <dbReference type="PROSITE" id="PS50089"/>
    </source>
</evidence>
<dbReference type="SUPFAM" id="SSF57850">
    <property type="entry name" value="RING/U-box"/>
    <property type="match status" value="1"/>
</dbReference>
<reference evidence="5" key="1">
    <citation type="submission" date="2013-09" db="EMBL/GenBank/DDBJ databases">
        <title>Corchorus olitorius genome sequencing.</title>
        <authorList>
            <person name="Alam M."/>
            <person name="Haque M.S."/>
            <person name="Islam M.S."/>
            <person name="Emdad E.M."/>
            <person name="Islam M.M."/>
            <person name="Ahmed B."/>
            <person name="Halim A."/>
            <person name="Hossen Q.M.M."/>
            <person name="Hossain M.Z."/>
            <person name="Ahmed R."/>
            <person name="Khan M.M."/>
            <person name="Islam R."/>
            <person name="Rashid M.M."/>
            <person name="Khan S.A."/>
            <person name="Rahman M.S."/>
            <person name="Alam M."/>
            <person name="Yahiya A.S."/>
            <person name="Khan M.S."/>
            <person name="Azam M.S."/>
            <person name="Haque T."/>
            <person name="Lashkar M.Z.H."/>
            <person name="Akhand A.I."/>
            <person name="Morshed G."/>
            <person name="Roy S."/>
            <person name="Uddin K.S."/>
            <person name="Rabeya T."/>
            <person name="Hossain A.S."/>
            <person name="Chowdhury A."/>
            <person name="Snigdha A.R."/>
            <person name="Mortoza M.S."/>
            <person name="Matin S.A."/>
            <person name="Hoque S.M.E."/>
            <person name="Islam M.K."/>
            <person name="Roy D.K."/>
            <person name="Haider R."/>
            <person name="Moosa M.M."/>
            <person name="Elias S.M."/>
            <person name="Hasan A.M."/>
            <person name="Jahan S."/>
            <person name="Shafiuddin M."/>
            <person name="Mahmood N."/>
            <person name="Shommy N.S."/>
        </authorList>
    </citation>
    <scope>NUCLEOTIDE SEQUENCE [LARGE SCALE GENOMIC DNA]</scope>
    <source>
        <strain evidence="5">cv. O-4</strain>
    </source>
</reference>
<feature type="domain" description="RING-type" evidence="3">
    <location>
        <begin position="222"/>
        <end position="264"/>
    </location>
</feature>
<keyword evidence="1" id="KW-0862">Zinc</keyword>
<dbReference type="OrthoDB" id="1923159at2759"/>
<dbReference type="InterPro" id="IPR001841">
    <property type="entry name" value="Znf_RING"/>
</dbReference>
<comment type="caution">
    <text evidence="4">The sequence shown here is derived from an EMBL/GenBank/DDBJ whole genome shotgun (WGS) entry which is preliminary data.</text>
</comment>
<dbReference type="EMBL" id="AWUE01023785">
    <property type="protein sequence ID" value="OMO52726.1"/>
    <property type="molecule type" value="Genomic_DNA"/>
</dbReference>
<keyword evidence="5" id="KW-1185">Reference proteome</keyword>
<dbReference type="InterPro" id="IPR039780">
    <property type="entry name" value="Mot2"/>
</dbReference>
<dbReference type="PANTHER" id="PTHR12603:SF0">
    <property type="entry name" value="CCR4-NOT TRANSCRIPTION COMPLEX SUBUNIT 4"/>
    <property type="match status" value="1"/>
</dbReference>
<dbReference type="Pfam" id="PF14570">
    <property type="entry name" value="zf-RING_4"/>
    <property type="match status" value="1"/>
</dbReference>
<dbReference type="GO" id="GO:0016567">
    <property type="term" value="P:protein ubiquitination"/>
    <property type="evidence" value="ECO:0007669"/>
    <property type="project" value="TreeGrafter"/>
</dbReference>
<feature type="compositionally biased region" description="Low complexity" evidence="2">
    <location>
        <begin position="82"/>
        <end position="100"/>
    </location>
</feature>
<dbReference type="GO" id="GO:0004842">
    <property type="term" value="F:ubiquitin-protein transferase activity"/>
    <property type="evidence" value="ECO:0007669"/>
    <property type="project" value="InterPro"/>
</dbReference>
<dbReference type="InterPro" id="IPR013083">
    <property type="entry name" value="Znf_RING/FYVE/PHD"/>
</dbReference>
<dbReference type="CDD" id="cd16618">
    <property type="entry name" value="mRING-HC-C4C4_CNOT4"/>
    <property type="match status" value="1"/>
</dbReference>
<dbReference type="STRING" id="93759.A0A1R3G3R7"/>
<dbReference type="Gene3D" id="3.30.40.10">
    <property type="entry name" value="Zinc/RING finger domain, C3HC4 (zinc finger)"/>
    <property type="match status" value="1"/>
</dbReference>
<proteinExistence type="predicted"/>
<keyword evidence="1" id="KW-0863">Zinc-finger</keyword>
<evidence type="ECO:0000256" key="2">
    <source>
        <dbReference type="SAM" id="MobiDB-lite"/>
    </source>
</evidence>
<dbReference type="GO" id="GO:0030014">
    <property type="term" value="C:CCR4-NOT complex"/>
    <property type="evidence" value="ECO:0007669"/>
    <property type="project" value="InterPro"/>
</dbReference>
<dbReference type="PANTHER" id="PTHR12603">
    <property type="entry name" value="CCR4-NOT TRANSCRIPTION COMPLEX RELATED"/>
    <property type="match status" value="1"/>
</dbReference>
<organism evidence="4 5">
    <name type="scientific">Corchorus olitorius</name>
    <dbReference type="NCBI Taxonomy" id="93759"/>
    <lineage>
        <taxon>Eukaryota</taxon>
        <taxon>Viridiplantae</taxon>
        <taxon>Streptophyta</taxon>
        <taxon>Embryophyta</taxon>
        <taxon>Tracheophyta</taxon>
        <taxon>Spermatophyta</taxon>
        <taxon>Magnoliopsida</taxon>
        <taxon>eudicotyledons</taxon>
        <taxon>Gunneridae</taxon>
        <taxon>Pentapetalae</taxon>
        <taxon>rosids</taxon>
        <taxon>malvids</taxon>
        <taxon>Malvales</taxon>
        <taxon>Malvaceae</taxon>
        <taxon>Grewioideae</taxon>
        <taxon>Apeibeae</taxon>
        <taxon>Corchorus</taxon>
    </lineage>
</organism>
<feature type="compositionally biased region" description="Polar residues" evidence="2">
    <location>
        <begin position="63"/>
        <end position="72"/>
    </location>
</feature>
<dbReference type="Proteomes" id="UP000187203">
    <property type="component" value="Unassembled WGS sequence"/>
</dbReference>
<feature type="compositionally biased region" description="Basic and acidic residues" evidence="2">
    <location>
        <begin position="30"/>
        <end position="59"/>
    </location>
</feature>
<evidence type="ECO:0000313" key="4">
    <source>
        <dbReference type="EMBL" id="OMO52726.1"/>
    </source>
</evidence>
<dbReference type="PROSITE" id="PS50089">
    <property type="entry name" value="ZF_RING_2"/>
    <property type="match status" value="1"/>
</dbReference>
<keyword evidence="1" id="KW-0479">Metal-binding</keyword>